<dbReference type="Proteomes" id="UP000828941">
    <property type="component" value="Chromosome 1"/>
</dbReference>
<sequence>MSASSTSFSPDQHLSPSPSDQLCYVHCNFCDTVLAVSVPCTSLFKTVTVRCGHCTNLLSVNMRGLLLPAANQLHLGQAFFTPQNLLEEIRNAPSSNMLMNNQLPNPNDHSALPLRGGLEEITKPPPANRPPEKRQRVPSAYNRFIKDEIQRIKAGNPDISHREAFSAAAKNWAHFPHIHFGLMPDHQPVKKANVRQEGEDILMRDGFFPPANVGVSPY</sequence>
<evidence type="ECO:0000313" key="2">
    <source>
        <dbReference type="Proteomes" id="UP000828941"/>
    </source>
</evidence>
<evidence type="ECO:0000313" key="1">
    <source>
        <dbReference type="EMBL" id="KAI4356743.1"/>
    </source>
</evidence>
<name>A0ACB9Q7H5_BAUVA</name>
<protein>
    <submittedName>
        <fullName evidence="1">Uncharacterized protein</fullName>
    </submittedName>
</protein>
<reference evidence="1 2" key="1">
    <citation type="journal article" date="2022" name="DNA Res.">
        <title>Chromosomal-level genome assembly of the orchid tree Bauhinia variegata (Leguminosae; Cercidoideae) supports the allotetraploid origin hypothesis of Bauhinia.</title>
        <authorList>
            <person name="Zhong Y."/>
            <person name="Chen Y."/>
            <person name="Zheng D."/>
            <person name="Pang J."/>
            <person name="Liu Y."/>
            <person name="Luo S."/>
            <person name="Meng S."/>
            <person name="Qian L."/>
            <person name="Wei D."/>
            <person name="Dai S."/>
            <person name="Zhou R."/>
        </authorList>
    </citation>
    <scope>NUCLEOTIDE SEQUENCE [LARGE SCALE GENOMIC DNA]</scope>
    <source>
        <strain evidence="1">BV-YZ2020</strain>
    </source>
</reference>
<organism evidence="1 2">
    <name type="scientific">Bauhinia variegata</name>
    <name type="common">Purple orchid tree</name>
    <name type="synonym">Phanera variegata</name>
    <dbReference type="NCBI Taxonomy" id="167791"/>
    <lineage>
        <taxon>Eukaryota</taxon>
        <taxon>Viridiplantae</taxon>
        <taxon>Streptophyta</taxon>
        <taxon>Embryophyta</taxon>
        <taxon>Tracheophyta</taxon>
        <taxon>Spermatophyta</taxon>
        <taxon>Magnoliopsida</taxon>
        <taxon>eudicotyledons</taxon>
        <taxon>Gunneridae</taxon>
        <taxon>Pentapetalae</taxon>
        <taxon>rosids</taxon>
        <taxon>fabids</taxon>
        <taxon>Fabales</taxon>
        <taxon>Fabaceae</taxon>
        <taxon>Cercidoideae</taxon>
        <taxon>Cercideae</taxon>
        <taxon>Bauhiniinae</taxon>
        <taxon>Bauhinia</taxon>
    </lineage>
</organism>
<dbReference type="EMBL" id="CM039426">
    <property type="protein sequence ID" value="KAI4356743.1"/>
    <property type="molecule type" value="Genomic_DNA"/>
</dbReference>
<keyword evidence="2" id="KW-1185">Reference proteome</keyword>
<comment type="caution">
    <text evidence="1">The sequence shown here is derived from an EMBL/GenBank/DDBJ whole genome shotgun (WGS) entry which is preliminary data.</text>
</comment>
<proteinExistence type="predicted"/>
<gene>
    <name evidence="1" type="ORF">L6164_000737</name>
</gene>
<accession>A0ACB9Q7H5</accession>